<organism evidence="5 6">
    <name type="scientific">Candidatus Schekmanbacteria bacterium GWA2_38_11</name>
    <dbReference type="NCBI Taxonomy" id="1817876"/>
    <lineage>
        <taxon>Bacteria</taxon>
        <taxon>Candidatus Schekmaniibacteriota</taxon>
    </lineage>
</organism>
<keyword evidence="1" id="KW-0808">Transferase</keyword>
<dbReference type="SUPFAM" id="SSF69593">
    <property type="entry name" value="Glycerol-3-phosphate (1)-acyltransferase"/>
    <property type="match status" value="1"/>
</dbReference>
<evidence type="ECO:0000256" key="2">
    <source>
        <dbReference type="ARBA" id="ARBA00023315"/>
    </source>
</evidence>
<evidence type="ECO:0000313" key="5">
    <source>
        <dbReference type="EMBL" id="OGL42909.1"/>
    </source>
</evidence>
<dbReference type="GO" id="GO:0003841">
    <property type="term" value="F:1-acylglycerol-3-phosphate O-acyltransferase activity"/>
    <property type="evidence" value="ECO:0007669"/>
    <property type="project" value="TreeGrafter"/>
</dbReference>
<protein>
    <recommendedName>
        <fullName evidence="4">Phospholipid/glycerol acyltransferase domain-containing protein</fullName>
    </recommendedName>
</protein>
<comment type="caution">
    <text evidence="5">The sequence shown here is derived from an EMBL/GenBank/DDBJ whole genome shotgun (WGS) entry which is preliminary data.</text>
</comment>
<dbReference type="GO" id="GO:0006654">
    <property type="term" value="P:phosphatidic acid biosynthetic process"/>
    <property type="evidence" value="ECO:0007669"/>
    <property type="project" value="TreeGrafter"/>
</dbReference>
<dbReference type="Pfam" id="PF01553">
    <property type="entry name" value="Acyltransferase"/>
    <property type="match status" value="1"/>
</dbReference>
<keyword evidence="3" id="KW-1133">Transmembrane helix</keyword>
<keyword evidence="2" id="KW-0012">Acyltransferase</keyword>
<evidence type="ECO:0000256" key="1">
    <source>
        <dbReference type="ARBA" id="ARBA00022679"/>
    </source>
</evidence>
<dbReference type="InterPro" id="IPR002123">
    <property type="entry name" value="Plipid/glycerol_acylTrfase"/>
</dbReference>
<evidence type="ECO:0000256" key="3">
    <source>
        <dbReference type="SAM" id="Phobius"/>
    </source>
</evidence>
<reference evidence="5 6" key="1">
    <citation type="journal article" date="2016" name="Nat. Commun.">
        <title>Thousands of microbial genomes shed light on interconnected biogeochemical processes in an aquifer system.</title>
        <authorList>
            <person name="Anantharaman K."/>
            <person name="Brown C.T."/>
            <person name="Hug L.A."/>
            <person name="Sharon I."/>
            <person name="Castelle C.J."/>
            <person name="Probst A.J."/>
            <person name="Thomas B.C."/>
            <person name="Singh A."/>
            <person name="Wilkins M.J."/>
            <person name="Karaoz U."/>
            <person name="Brodie E.L."/>
            <person name="Williams K.H."/>
            <person name="Hubbard S.S."/>
            <person name="Banfield J.F."/>
        </authorList>
    </citation>
    <scope>NUCLEOTIDE SEQUENCE [LARGE SCALE GENOMIC DNA]</scope>
</reference>
<gene>
    <name evidence="5" type="ORF">A2042_01845</name>
</gene>
<dbReference type="EMBL" id="MGDB01000020">
    <property type="protein sequence ID" value="OGL42909.1"/>
    <property type="molecule type" value="Genomic_DNA"/>
</dbReference>
<name>A0A1F7RMX5_9BACT</name>
<keyword evidence="3" id="KW-0812">Transmembrane</keyword>
<keyword evidence="3" id="KW-0472">Membrane</keyword>
<dbReference type="CDD" id="cd07989">
    <property type="entry name" value="LPLAT_AGPAT-like"/>
    <property type="match status" value="1"/>
</dbReference>
<dbReference type="PANTHER" id="PTHR10434">
    <property type="entry name" value="1-ACYL-SN-GLYCEROL-3-PHOSPHATE ACYLTRANSFERASE"/>
    <property type="match status" value="1"/>
</dbReference>
<sequence>MYKKFLKPILYVFWYLPCILLCLIVFRILNRTEIKGKENIPRKGGMLVMVNHVSALDSWLIGPIFFPRTALFPAKAELFKNPLLSVLFRGWGAFPVIRGRHNIRAMEKIVDLANHNIVVIHPEGTRSRSGEIGTGTRGVGKIIYESSSPVIPICTSGMEKFLPTGKYFPSFFKSLRINIGKSIDPNQYKNLPPEKDTYRQIVDELMFEIRKLKNG</sequence>
<evidence type="ECO:0000313" key="6">
    <source>
        <dbReference type="Proteomes" id="UP000178526"/>
    </source>
</evidence>
<dbReference type="PANTHER" id="PTHR10434:SF11">
    <property type="entry name" value="1-ACYL-SN-GLYCEROL-3-PHOSPHATE ACYLTRANSFERASE"/>
    <property type="match status" value="1"/>
</dbReference>
<feature type="transmembrane region" description="Helical" evidence="3">
    <location>
        <begin position="12"/>
        <end position="29"/>
    </location>
</feature>
<dbReference type="SMART" id="SM00563">
    <property type="entry name" value="PlsC"/>
    <property type="match status" value="1"/>
</dbReference>
<feature type="domain" description="Phospholipid/glycerol acyltransferase" evidence="4">
    <location>
        <begin position="46"/>
        <end position="158"/>
    </location>
</feature>
<dbReference type="AlphaFoldDB" id="A0A1F7RMX5"/>
<evidence type="ECO:0000259" key="4">
    <source>
        <dbReference type="SMART" id="SM00563"/>
    </source>
</evidence>
<accession>A0A1F7RMX5</accession>
<proteinExistence type="predicted"/>
<dbReference type="Proteomes" id="UP000178526">
    <property type="component" value="Unassembled WGS sequence"/>
</dbReference>